<evidence type="ECO:0000313" key="4">
    <source>
        <dbReference type="EMBL" id="CAD8254670.1"/>
    </source>
</evidence>
<dbReference type="InterPro" id="IPR001623">
    <property type="entry name" value="DnaJ_domain"/>
</dbReference>
<dbReference type="CDD" id="cd06257">
    <property type="entry name" value="DnaJ"/>
    <property type="match status" value="1"/>
</dbReference>
<evidence type="ECO:0000259" key="3">
    <source>
        <dbReference type="PROSITE" id="PS50076"/>
    </source>
</evidence>
<feature type="transmembrane region" description="Helical" evidence="2">
    <location>
        <begin position="321"/>
        <end position="342"/>
    </location>
</feature>
<organism evidence="4">
    <name type="scientific">Pinguiococcus pyrenoidosus</name>
    <dbReference type="NCBI Taxonomy" id="172671"/>
    <lineage>
        <taxon>Eukaryota</taxon>
        <taxon>Sar</taxon>
        <taxon>Stramenopiles</taxon>
        <taxon>Ochrophyta</taxon>
        <taxon>Pinguiophyceae</taxon>
        <taxon>Pinguiochrysidales</taxon>
        <taxon>Pinguiochrysidaceae</taxon>
        <taxon>Pinguiococcus</taxon>
    </lineage>
</organism>
<dbReference type="Pfam" id="PF00226">
    <property type="entry name" value="DnaJ"/>
    <property type="match status" value="1"/>
</dbReference>
<dbReference type="Gene3D" id="1.10.287.110">
    <property type="entry name" value="DnaJ domain"/>
    <property type="match status" value="1"/>
</dbReference>
<dbReference type="AlphaFoldDB" id="A0A7R9U5C8"/>
<dbReference type="PRINTS" id="PR00625">
    <property type="entry name" value="JDOMAIN"/>
</dbReference>
<name>A0A7R9U5C8_9STRA</name>
<dbReference type="PROSITE" id="PS50076">
    <property type="entry name" value="DNAJ_2"/>
    <property type="match status" value="1"/>
</dbReference>
<feature type="domain" description="J" evidence="3">
    <location>
        <begin position="223"/>
        <end position="315"/>
    </location>
</feature>
<feature type="region of interest" description="Disordered" evidence="1">
    <location>
        <begin position="129"/>
        <end position="173"/>
    </location>
</feature>
<proteinExistence type="predicted"/>
<keyword evidence="2" id="KW-1133">Transmembrane helix</keyword>
<feature type="region of interest" description="Disordered" evidence="1">
    <location>
        <begin position="1"/>
        <end position="107"/>
    </location>
</feature>
<evidence type="ECO:0000256" key="1">
    <source>
        <dbReference type="SAM" id="MobiDB-lite"/>
    </source>
</evidence>
<gene>
    <name evidence="4" type="ORF">PPYR1160_LOCUS4162</name>
</gene>
<reference evidence="4" key="1">
    <citation type="submission" date="2021-01" db="EMBL/GenBank/DDBJ databases">
        <authorList>
            <person name="Corre E."/>
            <person name="Pelletier E."/>
            <person name="Niang G."/>
            <person name="Scheremetjew M."/>
            <person name="Finn R."/>
            <person name="Kale V."/>
            <person name="Holt S."/>
            <person name="Cochrane G."/>
            <person name="Meng A."/>
            <person name="Brown T."/>
            <person name="Cohen L."/>
        </authorList>
    </citation>
    <scope>NUCLEOTIDE SEQUENCE</scope>
    <source>
        <strain evidence="4">CCMP2078</strain>
    </source>
</reference>
<dbReference type="PANTHER" id="PTHR44137">
    <property type="entry name" value="BNAC03G44070D PROTEIN"/>
    <property type="match status" value="1"/>
</dbReference>
<keyword evidence="2" id="KW-0472">Membrane</keyword>
<feature type="compositionally biased region" description="Basic and acidic residues" evidence="1">
    <location>
        <begin position="93"/>
        <end position="103"/>
    </location>
</feature>
<keyword evidence="2" id="KW-0812">Transmembrane</keyword>
<feature type="compositionally biased region" description="Basic and acidic residues" evidence="1">
    <location>
        <begin position="1"/>
        <end position="19"/>
    </location>
</feature>
<feature type="compositionally biased region" description="Low complexity" evidence="1">
    <location>
        <begin position="20"/>
        <end position="30"/>
    </location>
</feature>
<accession>A0A7R9U5C8</accession>
<feature type="compositionally biased region" description="Basic residues" evidence="1">
    <location>
        <begin position="33"/>
        <end position="44"/>
    </location>
</feature>
<feature type="compositionally biased region" description="Basic and acidic residues" evidence="1">
    <location>
        <begin position="129"/>
        <end position="142"/>
    </location>
</feature>
<dbReference type="PANTHER" id="PTHR44137:SF32">
    <property type="entry name" value="DNAJ HEAT SHOCK AMINO-TERMINAL DOMAIN PROTEIN"/>
    <property type="match status" value="1"/>
</dbReference>
<dbReference type="SUPFAM" id="SSF46565">
    <property type="entry name" value="Chaperone J-domain"/>
    <property type="match status" value="1"/>
</dbReference>
<dbReference type="EMBL" id="HBEA01005436">
    <property type="protein sequence ID" value="CAD8254670.1"/>
    <property type="molecule type" value="Transcribed_RNA"/>
</dbReference>
<dbReference type="SMART" id="SM00271">
    <property type="entry name" value="DnaJ"/>
    <property type="match status" value="1"/>
</dbReference>
<evidence type="ECO:0000256" key="2">
    <source>
        <dbReference type="SAM" id="Phobius"/>
    </source>
</evidence>
<dbReference type="InterPro" id="IPR036869">
    <property type="entry name" value="J_dom_sf"/>
</dbReference>
<sequence>MEEDHSLLEEAYREDHDEAATAAAAEADGAAGKKGKNKKSRPLRSSRGASQSSSKEKAYQKPSFGNLGRTQPATSKRKKRAEAQYGDSFAEGYEQHDEGKKEEEEPLQEGIKAARMGGGGRNDLEDMVEAKRQQAEEERQQEQAKAAEASPEEELRRAAMDDGEGPPVMSSPPTLRSPIEKAAWQAMMGVSKGLWQVRRFVVRSFNADTRRVVHALRCGRRGDHYCVLNLQANPVSSFFDLDRKPSDKAVKKAYKKLALQLHPDKNRHPKAKVAFDLLQNAYETLRDDDKHRQFRIQRSLSRERRRRRVLYSAQSLVENSWLVLKSLVVGDLIILLFLALLFA</sequence>
<protein>
    <recommendedName>
        <fullName evidence="3">J domain-containing protein</fullName>
    </recommendedName>
</protein>